<dbReference type="Proteomes" id="UP001059819">
    <property type="component" value="Chromosome"/>
</dbReference>
<dbReference type="RefSeq" id="WP_259429842.1">
    <property type="nucleotide sequence ID" value="NZ_CP103424.1"/>
</dbReference>
<keyword evidence="1" id="KW-0175">Coiled coil</keyword>
<dbReference type="EMBL" id="CP103424">
    <property type="protein sequence ID" value="UWD34652.1"/>
    <property type="molecule type" value="Genomic_DNA"/>
</dbReference>
<feature type="coiled-coil region" evidence="1">
    <location>
        <begin position="221"/>
        <end position="276"/>
    </location>
</feature>
<organism evidence="2 3">
    <name type="scientific">Mycoplasma cottewii</name>
    <dbReference type="NCBI Taxonomy" id="51364"/>
    <lineage>
        <taxon>Bacteria</taxon>
        <taxon>Bacillati</taxon>
        <taxon>Mycoplasmatota</taxon>
        <taxon>Mollicutes</taxon>
        <taxon>Mycoplasmataceae</taxon>
        <taxon>Mycoplasma</taxon>
    </lineage>
</organism>
<evidence type="ECO:0008006" key="4">
    <source>
        <dbReference type="Google" id="ProtNLM"/>
    </source>
</evidence>
<dbReference type="Gene3D" id="3.40.50.300">
    <property type="entry name" value="P-loop containing nucleotide triphosphate hydrolases"/>
    <property type="match status" value="1"/>
</dbReference>
<feature type="coiled-coil region" evidence="1">
    <location>
        <begin position="381"/>
        <end position="423"/>
    </location>
</feature>
<dbReference type="InterPro" id="IPR027417">
    <property type="entry name" value="P-loop_NTPase"/>
</dbReference>
<accession>A0ABY5TVI1</accession>
<evidence type="ECO:0000313" key="3">
    <source>
        <dbReference type="Proteomes" id="UP001059819"/>
    </source>
</evidence>
<feature type="coiled-coil region" evidence="1">
    <location>
        <begin position="319"/>
        <end position="357"/>
    </location>
</feature>
<keyword evidence="3" id="KW-1185">Reference proteome</keyword>
<proteinExistence type="predicted"/>
<protein>
    <recommendedName>
        <fullName evidence="4">Rad50/SbcC-type AAA domain-containing protein</fullName>
    </recommendedName>
</protein>
<name>A0ABY5TVI1_9MOLU</name>
<evidence type="ECO:0000256" key="1">
    <source>
        <dbReference type="SAM" id="Coils"/>
    </source>
</evidence>
<gene>
    <name evidence="2" type="ORF">NX779_02440</name>
</gene>
<sequence length="571" mass="67951">MEKKFYIKQVEIYDVEKKQAFWTKFEKGINIITSNQNSVGKSSLIKSIYYAFGADLNFDNQWNKETKLTSVIFTINDRTYKINRLRNSFLVTDNENGSVLYKGTQNITKLSTFLSSIFDFEIFLNSKEDKKLVLAPPAFFFLPYYIDQEKGWNNDLYNNFERLAQFNKKDRMESLFCHLGIYNKEIINNKIEIEDLETDLKNIWQLKEKYETTIGILEEENNSEVLSEKELKEEIQEIEQDVSKKLQQINENQDKLSELHKKNSILKNTLNILERKVDNSEYITLQCPNCNHYKLMFYDEYYRSIIEYNYSLNIAETSMPQIQSMIDQTQQEIKKCKEDYKELYLSLNEKKIEIEKKTEFHDFLQTILFDKINKTLDLKINDIKNQQIEPLDNKIKELKKQLNKTLKSKKELINEKYDEIAKKWFDKLEIDNEEIFEVAIKIDKPYFLQGFQTVKMTLAYYFTLHELINTSKEIIKFPFIVDSPRSKEASDSESERILSLISENKIHNQTIISTVDYDKYTNNKDNINRIFLDKKGKLLSNEQYNELDGDKIVEMFSDSNKWIDEEITKES</sequence>
<evidence type="ECO:0000313" key="2">
    <source>
        <dbReference type="EMBL" id="UWD34652.1"/>
    </source>
</evidence>
<reference evidence="2" key="1">
    <citation type="submission" date="2022-08" db="EMBL/GenBank/DDBJ databases">
        <title>Complete genome sequence of Mycoplasma cottewii type strain VIS.</title>
        <authorList>
            <person name="Spergser J."/>
        </authorList>
    </citation>
    <scope>NUCLEOTIDE SEQUENCE</scope>
    <source>
        <strain evidence="2">VIS</strain>
    </source>
</reference>